<dbReference type="InterPro" id="IPR021861">
    <property type="entry name" value="THO_THOC1"/>
</dbReference>
<dbReference type="PANTHER" id="PTHR13265:SF0">
    <property type="entry name" value="HPR1"/>
    <property type="match status" value="1"/>
</dbReference>
<evidence type="ECO:0000313" key="2">
    <source>
        <dbReference type="WBParaSite" id="SMUV_0000663301-mRNA-1"/>
    </source>
</evidence>
<dbReference type="STRING" id="451379.A0A0N5APP6"/>
<dbReference type="Pfam" id="PF11957">
    <property type="entry name" value="efThoc1"/>
    <property type="match status" value="2"/>
</dbReference>
<dbReference type="GO" id="GO:0000445">
    <property type="term" value="C:THO complex part of transcription export complex"/>
    <property type="evidence" value="ECO:0007669"/>
    <property type="project" value="TreeGrafter"/>
</dbReference>
<keyword evidence="1" id="KW-1185">Reference proteome</keyword>
<sequence length="445" mass="52705">MDEAVSTLDLEKVRSTYKSMKDIDFHSMLLLRFLNFVFQVAKEGKCIELFGNERVVIFEAFSLCFIITLMFFTDLCSRSITVAVIQDIFDIIPISQCEKCFSIVENNLPQWKSAFFFESCRNLVLRMCNDLLKRLSRTVNTSFCGQILVLLARALPLCEKSGLNLASRFNTDNITNYETVSSFASVFRTFTLLFRDIPVDYSLYVKFWQLQSFFSSPSSCYERGKWAIFQHVCMFILLQLQLNDSQFRRYFLVQCLIIYQYLLADVRSKDKSFVLNDEQIRFVVECIDRCYQLLCETHPRGEYFAHCIKVILEREKEWSEWKNKNCEDFTQFGEKERMGMFKRLIFFILDLGNPELTKLWNINPDMLNACEDEKRKFAPIVEDFIRDPLDELDPEQQVEDQYKSVNNEAFQWRATRLLMYKSPVYFQVVLLFINCSFEVNTIFMF</sequence>
<accession>A0A0N5APP6</accession>
<dbReference type="PANTHER" id="PTHR13265">
    <property type="entry name" value="THO COMPLEX SUBUNIT 1"/>
    <property type="match status" value="1"/>
</dbReference>
<proteinExistence type="predicted"/>
<organism evidence="1 2">
    <name type="scientific">Syphacia muris</name>
    <dbReference type="NCBI Taxonomy" id="451379"/>
    <lineage>
        <taxon>Eukaryota</taxon>
        <taxon>Metazoa</taxon>
        <taxon>Ecdysozoa</taxon>
        <taxon>Nematoda</taxon>
        <taxon>Chromadorea</taxon>
        <taxon>Rhabditida</taxon>
        <taxon>Spirurina</taxon>
        <taxon>Oxyuridomorpha</taxon>
        <taxon>Oxyuroidea</taxon>
        <taxon>Oxyuridae</taxon>
        <taxon>Syphacia</taxon>
    </lineage>
</organism>
<dbReference type="GO" id="GO:0006406">
    <property type="term" value="P:mRNA export from nucleus"/>
    <property type="evidence" value="ECO:0007669"/>
    <property type="project" value="TreeGrafter"/>
</dbReference>
<evidence type="ECO:0000313" key="1">
    <source>
        <dbReference type="Proteomes" id="UP000046393"/>
    </source>
</evidence>
<name>A0A0N5APP6_9BILA</name>
<protein>
    <submittedName>
        <fullName evidence="2">Death domain-containing protein</fullName>
    </submittedName>
</protein>
<reference evidence="2" key="1">
    <citation type="submission" date="2017-02" db="UniProtKB">
        <authorList>
            <consortium name="WormBaseParasite"/>
        </authorList>
    </citation>
    <scope>IDENTIFICATION</scope>
</reference>
<dbReference type="WBParaSite" id="SMUV_0000663301-mRNA-1">
    <property type="protein sequence ID" value="SMUV_0000663301-mRNA-1"/>
    <property type="gene ID" value="SMUV_0000663301"/>
</dbReference>
<dbReference type="Proteomes" id="UP000046393">
    <property type="component" value="Unplaced"/>
</dbReference>
<dbReference type="AlphaFoldDB" id="A0A0N5APP6"/>